<dbReference type="InterPro" id="IPR017850">
    <property type="entry name" value="Alkaline_phosphatase_core_sf"/>
</dbReference>
<dbReference type="RefSeq" id="WP_178930735.1">
    <property type="nucleotide sequence ID" value="NZ_JACBAZ010000001.1"/>
</dbReference>
<keyword evidence="5" id="KW-0808">Transferase</keyword>
<evidence type="ECO:0000256" key="2">
    <source>
        <dbReference type="ARBA" id="ARBA00022801"/>
    </source>
</evidence>
<gene>
    <name evidence="5" type="ORF">HW115_01100</name>
</gene>
<evidence type="ECO:0000256" key="3">
    <source>
        <dbReference type="SAM" id="MobiDB-lite"/>
    </source>
</evidence>
<keyword evidence="2 5" id="KW-0378">Hydrolase</keyword>
<feature type="domain" description="Sulfatase N-terminal" evidence="4">
    <location>
        <begin position="26"/>
        <end position="339"/>
    </location>
</feature>
<sequence length="497" mass="55995">MNIQSTLGCLMAWLVLVASSMASDKPNIIFILIDDLGKEWLSCYGGEGIKTPAIDELAKEGIRFNNAYSMPQCTPSRACFLTGQYPFRNGWANHWDAPRWGVGYFDWEKNPSIGRTLKSAGYATAAAGKWQLNDFRVHPDAMVKHGFDEYCMWTGAEGSKVPGHTHKSAQRYWDPYIHTKEGSKTYPGKFGPDIYNDFILNFITENKDKPFFIYYPMALTHGPLVHTPLAPDAKSKLEKHVAMVEYTDFLLGKIVKKLDELQIRKNTLVIWTCDNGTSGSISNKRESRLVKGGKAKTTENGVNTPFIVSCPGLVPQGKVSDALVDFTDMHKTFADLAGVKQEPGYAYDGYSMMDVFLGKKENSARPWILGMGCHPAKLTDQGVETTHLFRDRVIREKRFKLFVGPDRKPVKVVDVINDPDEQINLLNNPEYKEVCDRLIAVIPTLPKVDNDPQYRPIPSEDWEAKSKAKSQLHKKGHPDYVSGPKKERNRKKNKANN</sequence>
<dbReference type="GO" id="GO:0004065">
    <property type="term" value="F:arylsulfatase activity"/>
    <property type="evidence" value="ECO:0007669"/>
    <property type="project" value="TreeGrafter"/>
</dbReference>
<dbReference type="Pfam" id="PF00884">
    <property type="entry name" value="Sulfatase"/>
    <property type="match status" value="1"/>
</dbReference>
<organism evidence="5 6">
    <name type="scientific">Oceaniferula marina</name>
    <dbReference type="NCBI Taxonomy" id="2748318"/>
    <lineage>
        <taxon>Bacteria</taxon>
        <taxon>Pseudomonadati</taxon>
        <taxon>Verrucomicrobiota</taxon>
        <taxon>Verrucomicrobiia</taxon>
        <taxon>Verrucomicrobiales</taxon>
        <taxon>Verrucomicrobiaceae</taxon>
        <taxon>Oceaniferula</taxon>
    </lineage>
</organism>
<dbReference type="SUPFAM" id="SSF53649">
    <property type="entry name" value="Alkaline phosphatase-like"/>
    <property type="match status" value="1"/>
</dbReference>
<accession>A0A851GB61</accession>
<dbReference type="InterPro" id="IPR000917">
    <property type="entry name" value="Sulfatase_N"/>
</dbReference>
<proteinExistence type="inferred from homology"/>
<dbReference type="InterPro" id="IPR050738">
    <property type="entry name" value="Sulfatase"/>
</dbReference>
<evidence type="ECO:0000259" key="4">
    <source>
        <dbReference type="Pfam" id="PF00884"/>
    </source>
</evidence>
<dbReference type="PANTHER" id="PTHR42693">
    <property type="entry name" value="ARYLSULFATASE FAMILY MEMBER"/>
    <property type="match status" value="1"/>
</dbReference>
<dbReference type="Gene3D" id="3.40.720.10">
    <property type="entry name" value="Alkaline Phosphatase, subunit A"/>
    <property type="match status" value="1"/>
</dbReference>
<feature type="compositionally biased region" description="Basic residues" evidence="3">
    <location>
        <begin position="487"/>
        <end position="497"/>
    </location>
</feature>
<comment type="caution">
    <text evidence="5">The sequence shown here is derived from an EMBL/GenBank/DDBJ whole genome shotgun (WGS) entry which is preliminary data.</text>
</comment>
<name>A0A851GB61_9BACT</name>
<keyword evidence="6" id="KW-1185">Reference proteome</keyword>
<feature type="compositionally biased region" description="Basic residues" evidence="3">
    <location>
        <begin position="467"/>
        <end position="476"/>
    </location>
</feature>
<reference evidence="5 6" key="1">
    <citation type="submission" date="2020-07" db="EMBL/GenBank/DDBJ databases">
        <title>Roseicoccus Jingziensis gen. nov., sp. nov., isolated from coastal seawater.</title>
        <authorList>
            <person name="Feng X."/>
        </authorList>
    </citation>
    <scope>NUCLEOTIDE SEQUENCE [LARGE SCALE GENOMIC DNA]</scope>
    <source>
        <strain evidence="5 6">N1E253</strain>
    </source>
</reference>
<evidence type="ECO:0000313" key="6">
    <source>
        <dbReference type="Proteomes" id="UP000557872"/>
    </source>
</evidence>
<dbReference type="PANTHER" id="PTHR42693:SF53">
    <property type="entry name" value="ENDO-4-O-SULFATASE"/>
    <property type="match status" value="1"/>
</dbReference>
<dbReference type="EMBL" id="JACBAZ010000001">
    <property type="protein sequence ID" value="NWK54192.1"/>
    <property type="molecule type" value="Genomic_DNA"/>
</dbReference>
<dbReference type="CDD" id="cd16151">
    <property type="entry name" value="sulfatase_like"/>
    <property type="match status" value="1"/>
</dbReference>
<protein>
    <submittedName>
        <fullName evidence="5">Sulfatase-like hydrolase/transferase</fullName>
    </submittedName>
</protein>
<evidence type="ECO:0000313" key="5">
    <source>
        <dbReference type="EMBL" id="NWK54192.1"/>
    </source>
</evidence>
<dbReference type="AlphaFoldDB" id="A0A851GB61"/>
<comment type="similarity">
    <text evidence="1">Belongs to the sulfatase family.</text>
</comment>
<evidence type="ECO:0000256" key="1">
    <source>
        <dbReference type="ARBA" id="ARBA00008779"/>
    </source>
</evidence>
<dbReference type="Proteomes" id="UP000557872">
    <property type="component" value="Unassembled WGS sequence"/>
</dbReference>
<dbReference type="GO" id="GO:0016740">
    <property type="term" value="F:transferase activity"/>
    <property type="evidence" value="ECO:0007669"/>
    <property type="project" value="UniProtKB-KW"/>
</dbReference>
<feature type="region of interest" description="Disordered" evidence="3">
    <location>
        <begin position="449"/>
        <end position="497"/>
    </location>
</feature>